<evidence type="ECO:0000256" key="1">
    <source>
        <dbReference type="ARBA" id="ARBA00004651"/>
    </source>
</evidence>
<proteinExistence type="predicted"/>
<gene>
    <name evidence="8" type="ORF">JMA_06140</name>
</gene>
<feature type="domain" description="DUF202" evidence="7">
    <location>
        <begin position="14"/>
        <end position="85"/>
    </location>
</feature>
<dbReference type="PANTHER" id="PTHR34187:SF2">
    <property type="entry name" value="DUF202 DOMAIN-CONTAINING PROTEIN"/>
    <property type="match status" value="1"/>
</dbReference>
<dbReference type="PANTHER" id="PTHR34187">
    <property type="entry name" value="FGR18P"/>
    <property type="match status" value="1"/>
</dbReference>
<evidence type="ECO:0000256" key="4">
    <source>
        <dbReference type="ARBA" id="ARBA00022989"/>
    </source>
</evidence>
<accession>A0A0B5AIP5</accession>
<sequence length="121" mass="13633">MGKDPDIEKTLIQQHLANERTMLAWIRTAIALIGIGFLVTNLHYTIETSGAYNTDSFINFIGFFSVFLGILTIILAMISYFKNAKSINNQSFHSSRYTVILLGVFVLIVAILFAIYFVFSI</sequence>
<keyword evidence="5 6" id="KW-0472">Membrane</keyword>
<evidence type="ECO:0000313" key="8">
    <source>
        <dbReference type="EMBL" id="AJD89931.1"/>
    </source>
</evidence>
<dbReference type="HOGENOM" id="CLU_053359_6_0_9"/>
<evidence type="ECO:0000256" key="3">
    <source>
        <dbReference type="ARBA" id="ARBA00022692"/>
    </source>
</evidence>
<keyword evidence="3 6" id="KW-0812">Transmembrane</keyword>
<dbReference type="BioCyc" id="JESP1508404:G14D9-9831-MONOMER"/>
<evidence type="ECO:0000256" key="5">
    <source>
        <dbReference type="ARBA" id="ARBA00023136"/>
    </source>
</evidence>
<dbReference type="InterPro" id="IPR003807">
    <property type="entry name" value="DUF202"/>
</dbReference>
<evidence type="ECO:0000313" key="9">
    <source>
        <dbReference type="Proteomes" id="UP000031449"/>
    </source>
</evidence>
<dbReference type="EMBL" id="CP009416">
    <property type="protein sequence ID" value="AJD89931.1"/>
    <property type="molecule type" value="Genomic_DNA"/>
</dbReference>
<feature type="transmembrane region" description="Helical" evidence="6">
    <location>
        <begin position="56"/>
        <end position="78"/>
    </location>
</feature>
<comment type="subcellular location">
    <subcellularLocation>
        <location evidence="1">Cell membrane</location>
        <topology evidence="1">Multi-pass membrane protein</topology>
    </subcellularLocation>
</comment>
<dbReference type="InterPro" id="IPR052053">
    <property type="entry name" value="IM_YidH-like"/>
</dbReference>
<protein>
    <recommendedName>
        <fullName evidence="7">DUF202 domain-containing protein</fullName>
    </recommendedName>
</protein>
<name>A0A0B5AIP5_9BACL</name>
<feature type="transmembrane region" description="Helical" evidence="6">
    <location>
        <begin position="21"/>
        <end position="44"/>
    </location>
</feature>
<keyword evidence="9" id="KW-1185">Reference proteome</keyword>
<dbReference type="Proteomes" id="UP000031449">
    <property type="component" value="Chromosome"/>
</dbReference>
<reference evidence="8 9" key="1">
    <citation type="submission" date="2014-08" db="EMBL/GenBank/DDBJ databases">
        <title>Complete genome of a marine bacteria Jeotgalibacillus malaysiensis.</title>
        <authorList>
            <person name="Yaakop A.S."/>
            <person name="Chan K.-G."/>
            <person name="Goh K.M."/>
        </authorList>
    </citation>
    <scope>NUCLEOTIDE SEQUENCE [LARGE SCALE GENOMIC DNA]</scope>
    <source>
        <strain evidence="8 9">D5</strain>
    </source>
</reference>
<organism evidence="8 9">
    <name type="scientific">Jeotgalibacillus malaysiensis</name>
    <dbReference type="NCBI Taxonomy" id="1508404"/>
    <lineage>
        <taxon>Bacteria</taxon>
        <taxon>Bacillati</taxon>
        <taxon>Bacillota</taxon>
        <taxon>Bacilli</taxon>
        <taxon>Bacillales</taxon>
        <taxon>Caryophanaceae</taxon>
        <taxon>Jeotgalibacillus</taxon>
    </lineage>
</organism>
<dbReference type="OrthoDB" id="582337at2"/>
<evidence type="ECO:0000256" key="2">
    <source>
        <dbReference type="ARBA" id="ARBA00022475"/>
    </source>
</evidence>
<evidence type="ECO:0000256" key="6">
    <source>
        <dbReference type="SAM" id="Phobius"/>
    </source>
</evidence>
<dbReference type="AlphaFoldDB" id="A0A0B5AIP5"/>
<evidence type="ECO:0000259" key="7">
    <source>
        <dbReference type="Pfam" id="PF02656"/>
    </source>
</evidence>
<feature type="transmembrane region" description="Helical" evidence="6">
    <location>
        <begin position="99"/>
        <end position="119"/>
    </location>
</feature>
<keyword evidence="4 6" id="KW-1133">Transmembrane helix</keyword>
<dbReference type="Pfam" id="PF02656">
    <property type="entry name" value="DUF202"/>
    <property type="match status" value="1"/>
</dbReference>
<dbReference type="KEGG" id="jeo:JMA_06140"/>
<dbReference type="STRING" id="1508404.JMA_06140"/>
<dbReference type="GO" id="GO:0005886">
    <property type="term" value="C:plasma membrane"/>
    <property type="evidence" value="ECO:0007669"/>
    <property type="project" value="UniProtKB-SubCell"/>
</dbReference>
<keyword evidence="2" id="KW-1003">Cell membrane</keyword>